<comment type="caution">
    <text evidence="2">The sequence shown here is derived from an EMBL/GenBank/DDBJ whole genome shotgun (WGS) entry which is preliminary data.</text>
</comment>
<keyword evidence="3" id="KW-1185">Reference proteome</keyword>
<feature type="compositionally biased region" description="Polar residues" evidence="1">
    <location>
        <begin position="33"/>
        <end position="44"/>
    </location>
</feature>
<gene>
    <name evidence="2" type="ORF">Ccrd_013538</name>
</gene>
<dbReference type="AlphaFoldDB" id="A0A103YFF8"/>
<name>A0A103YFF8_CYNCS</name>
<feature type="compositionally biased region" description="Basic and acidic residues" evidence="1">
    <location>
        <begin position="45"/>
        <end position="62"/>
    </location>
</feature>
<sequence length="219" mass="24578">MGYEKKKKESKFSNTAENPVDVEDESNEVAILNVSQAKQRATDCSTRRETICKKPPKSREDSKDDDDFEVQDQNIRKKVKSVKGDTKGREDNVKGTIKTHLPLRTRTSPKPLYTMIQNLSPPQIECVKEMGFEGMLNMKTDGIPAKLGYYVVDSFDSQNMLIKLENGVIPITVKKIHEMIGAPIGGAPLDSLVNDNCGVSIVEQWKSRYSKLSLRVTDI</sequence>
<organism evidence="2 3">
    <name type="scientific">Cynara cardunculus var. scolymus</name>
    <name type="common">Globe artichoke</name>
    <name type="synonym">Cynara scolymus</name>
    <dbReference type="NCBI Taxonomy" id="59895"/>
    <lineage>
        <taxon>Eukaryota</taxon>
        <taxon>Viridiplantae</taxon>
        <taxon>Streptophyta</taxon>
        <taxon>Embryophyta</taxon>
        <taxon>Tracheophyta</taxon>
        <taxon>Spermatophyta</taxon>
        <taxon>Magnoliopsida</taxon>
        <taxon>eudicotyledons</taxon>
        <taxon>Gunneridae</taxon>
        <taxon>Pentapetalae</taxon>
        <taxon>asterids</taxon>
        <taxon>campanulids</taxon>
        <taxon>Asterales</taxon>
        <taxon>Asteraceae</taxon>
        <taxon>Carduoideae</taxon>
        <taxon>Cardueae</taxon>
        <taxon>Carduinae</taxon>
        <taxon>Cynara</taxon>
    </lineage>
</organism>
<feature type="non-terminal residue" evidence="2">
    <location>
        <position position="1"/>
    </location>
</feature>
<evidence type="ECO:0000313" key="3">
    <source>
        <dbReference type="Proteomes" id="UP000243975"/>
    </source>
</evidence>
<dbReference type="Gramene" id="KVI08095">
    <property type="protein sequence ID" value="KVI08095"/>
    <property type="gene ID" value="Ccrd_013538"/>
</dbReference>
<feature type="region of interest" description="Disordered" evidence="1">
    <location>
        <begin position="1"/>
        <end position="92"/>
    </location>
</feature>
<dbReference type="EMBL" id="LEKV01001314">
    <property type="protein sequence ID" value="KVI08095.1"/>
    <property type="molecule type" value="Genomic_DNA"/>
</dbReference>
<feature type="compositionally biased region" description="Basic and acidic residues" evidence="1">
    <location>
        <begin position="1"/>
        <end position="11"/>
    </location>
</feature>
<reference evidence="2 3" key="1">
    <citation type="journal article" date="2016" name="Sci. Rep.">
        <title>The genome sequence of the outbreeding globe artichoke constructed de novo incorporating a phase-aware low-pass sequencing strategy of F1 progeny.</title>
        <authorList>
            <person name="Scaglione D."/>
            <person name="Reyes-Chin-Wo S."/>
            <person name="Acquadro A."/>
            <person name="Froenicke L."/>
            <person name="Portis E."/>
            <person name="Beitel C."/>
            <person name="Tirone M."/>
            <person name="Mauro R."/>
            <person name="Lo Monaco A."/>
            <person name="Mauromicale G."/>
            <person name="Faccioli P."/>
            <person name="Cattivelli L."/>
            <person name="Rieseberg L."/>
            <person name="Michelmore R."/>
            <person name="Lanteri S."/>
        </authorList>
    </citation>
    <scope>NUCLEOTIDE SEQUENCE [LARGE SCALE GENOMIC DNA]</scope>
    <source>
        <strain evidence="2">2C</strain>
    </source>
</reference>
<dbReference type="PANTHER" id="PTHR34835:SF90">
    <property type="entry name" value="AMINOTRANSFERASE-LIKE PLANT MOBILE DOMAIN-CONTAINING PROTEIN"/>
    <property type="match status" value="1"/>
</dbReference>
<dbReference type="Proteomes" id="UP000243975">
    <property type="component" value="Unassembled WGS sequence"/>
</dbReference>
<evidence type="ECO:0000256" key="1">
    <source>
        <dbReference type="SAM" id="MobiDB-lite"/>
    </source>
</evidence>
<protein>
    <submittedName>
        <fullName evidence="2">Uncharacterized protein</fullName>
    </submittedName>
</protein>
<accession>A0A103YFF8</accession>
<proteinExistence type="predicted"/>
<feature type="compositionally biased region" description="Basic and acidic residues" evidence="1">
    <location>
        <begin position="82"/>
        <end position="92"/>
    </location>
</feature>
<evidence type="ECO:0000313" key="2">
    <source>
        <dbReference type="EMBL" id="KVI08095.1"/>
    </source>
</evidence>
<dbReference type="PANTHER" id="PTHR34835">
    <property type="entry name" value="OS07G0283600 PROTEIN-RELATED"/>
    <property type="match status" value="1"/>
</dbReference>